<dbReference type="PANTHER" id="PTHR45710:SF26">
    <property type="entry name" value="RH26557P"/>
    <property type="match status" value="1"/>
</dbReference>
<proteinExistence type="predicted"/>
<dbReference type="AlphaFoldDB" id="A0A914QAE9"/>
<dbReference type="PANTHER" id="PTHR45710">
    <property type="entry name" value="C-TYPE LECTIN DOMAIN-CONTAINING PROTEIN 180"/>
    <property type="match status" value="1"/>
</dbReference>
<evidence type="ECO:0000256" key="1">
    <source>
        <dbReference type="SAM" id="SignalP"/>
    </source>
</evidence>
<evidence type="ECO:0000259" key="2">
    <source>
        <dbReference type="PROSITE" id="PS50041"/>
    </source>
</evidence>
<dbReference type="Proteomes" id="UP000887578">
    <property type="component" value="Unplaced"/>
</dbReference>
<feature type="domain" description="C-type lectin" evidence="2">
    <location>
        <begin position="377"/>
        <end position="489"/>
    </location>
</feature>
<reference evidence="4" key="1">
    <citation type="submission" date="2022-11" db="UniProtKB">
        <authorList>
            <consortium name="WormBaseParasite"/>
        </authorList>
    </citation>
    <scope>IDENTIFICATION</scope>
</reference>
<evidence type="ECO:0000313" key="3">
    <source>
        <dbReference type="Proteomes" id="UP000887578"/>
    </source>
</evidence>
<dbReference type="CDD" id="cd00037">
    <property type="entry name" value="CLECT"/>
    <property type="match status" value="4"/>
</dbReference>
<dbReference type="SUPFAM" id="SSF56436">
    <property type="entry name" value="C-type lectin-like"/>
    <property type="match status" value="4"/>
</dbReference>
<accession>A0A914QAE9</accession>
<dbReference type="InterPro" id="IPR001304">
    <property type="entry name" value="C-type_lectin-like"/>
</dbReference>
<keyword evidence="1" id="KW-0732">Signal</keyword>
<dbReference type="InterPro" id="IPR016186">
    <property type="entry name" value="C-type_lectin-like/link_sf"/>
</dbReference>
<feature type="domain" description="C-type lectin" evidence="2">
    <location>
        <begin position="35"/>
        <end position="131"/>
    </location>
</feature>
<dbReference type="Pfam" id="PF00059">
    <property type="entry name" value="Lectin_C"/>
    <property type="match status" value="3"/>
</dbReference>
<feature type="chain" id="PRO_5038054448" evidence="1">
    <location>
        <begin position="20"/>
        <end position="714"/>
    </location>
</feature>
<feature type="domain" description="C-type lectin" evidence="2">
    <location>
        <begin position="544"/>
        <end position="660"/>
    </location>
</feature>
<dbReference type="WBParaSite" id="PDA_v2.g28149.t1">
    <property type="protein sequence ID" value="PDA_v2.g28149.t1"/>
    <property type="gene ID" value="PDA_v2.g28149"/>
</dbReference>
<feature type="domain" description="C-type lectin" evidence="2">
    <location>
        <begin position="202"/>
        <end position="332"/>
    </location>
</feature>
<dbReference type="Gene3D" id="3.10.100.10">
    <property type="entry name" value="Mannose-Binding Protein A, subunit A"/>
    <property type="match status" value="4"/>
</dbReference>
<evidence type="ECO:0000313" key="4">
    <source>
        <dbReference type="WBParaSite" id="PDA_v2.g28149.t1"/>
    </source>
</evidence>
<feature type="signal peptide" evidence="1">
    <location>
        <begin position="1"/>
        <end position="19"/>
    </location>
</feature>
<dbReference type="InterPro" id="IPR050828">
    <property type="entry name" value="C-type_lectin/matrix_domain"/>
</dbReference>
<keyword evidence="3" id="KW-1185">Reference proteome</keyword>
<organism evidence="3 4">
    <name type="scientific">Panagrolaimus davidi</name>
    <dbReference type="NCBI Taxonomy" id="227884"/>
    <lineage>
        <taxon>Eukaryota</taxon>
        <taxon>Metazoa</taxon>
        <taxon>Ecdysozoa</taxon>
        <taxon>Nematoda</taxon>
        <taxon>Chromadorea</taxon>
        <taxon>Rhabditida</taxon>
        <taxon>Tylenchina</taxon>
        <taxon>Panagrolaimomorpha</taxon>
        <taxon>Panagrolaimoidea</taxon>
        <taxon>Panagrolaimidae</taxon>
        <taxon>Panagrolaimus</taxon>
    </lineage>
</organism>
<dbReference type="PROSITE" id="PS50041">
    <property type="entry name" value="C_TYPE_LECTIN_2"/>
    <property type="match status" value="4"/>
</dbReference>
<name>A0A914QAE9_9BILA</name>
<sequence length="714" mass="80620">MFFLFQIFIFFLLCVSTFATSETQDCGEGWTYYPPTGFCYGVGIHSQINTWTNAENYCQSFGGHLITVNSLAEYQQLMSYFHVLEYTNTWVGYYTPTETTYDPQKWIGVDGVETNFLKYGRLCNVFRWGIWVGPISGKRCLAIGNDQEKPCIFDLDCVTAKATVICKRSPNSSQQKELLFEPELSVSTQIHECGDGFSYFPQTGLCYGVNKGTQKSTWEAAEQNCQSVGGHLFTMNSMEEYRHWLSYAYILNLENTWSGYYTPSGTTFDASKWIGAGNETSFTKFGKFCNSFRWGVHVSPEGGKRCLAFGFDQEKPCFFDVGCNGIMKYICKRPPKTSEISLKSEIPVLSEYNCGEGWSYYSPTGFCYGMKPLPQSYHSSTLPSYPATWTNAENYCQSAGGHLVTINSLEEYQQIMSYAHVGLLDNTWVGYYTPDGTTFDDTKWIGVDGKEVSILKYGKFCNNFRWGIQVAPEGGKRCLGIGYDQEKPCFFDVDCVKATMKVICKRSPEESEKTSGGLLLKAELPTLSVSEMYDCGDGWSYFPPTGLCYGVNAGVQKSTWESSEIQCQAFGGHLVTFNSLEEYRHFYSYVNAVYFANTWTGYYTPSGTTYDAKKWIGVDGIEANFLKYGRWCNLYRWTIWVYPSPGKKCLAMGFDQEKPCLFELDCGTANTYFVCKRPPKTKAIPKTTKATTQSPKNSEKIPTMAVIPRKSCHA</sequence>
<protein>
    <submittedName>
        <fullName evidence="4">C-type lectin domain-containing protein</fullName>
    </submittedName>
</protein>
<dbReference type="SMART" id="SM00034">
    <property type="entry name" value="CLECT"/>
    <property type="match status" value="4"/>
</dbReference>
<dbReference type="InterPro" id="IPR016187">
    <property type="entry name" value="CTDL_fold"/>
</dbReference>